<dbReference type="SMART" id="SM00353">
    <property type="entry name" value="HLH"/>
    <property type="match status" value="1"/>
</dbReference>
<dbReference type="KEGG" id="peu:105110167"/>
<keyword evidence="6" id="KW-0812">Transmembrane</keyword>
<organism evidence="8 9">
    <name type="scientific">Populus euphratica</name>
    <name type="common">Euphrates poplar</name>
    <dbReference type="NCBI Taxonomy" id="75702"/>
    <lineage>
        <taxon>Eukaryota</taxon>
        <taxon>Viridiplantae</taxon>
        <taxon>Streptophyta</taxon>
        <taxon>Embryophyta</taxon>
        <taxon>Tracheophyta</taxon>
        <taxon>Spermatophyta</taxon>
        <taxon>Magnoliopsida</taxon>
        <taxon>eudicotyledons</taxon>
        <taxon>Gunneridae</taxon>
        <taxon>Pentapetalae</taxon>
        <taxon>rosids</taxon>
        <taxon>fabids</taxon>
        <taxon>Malpighiales</taxon>
        <taxon>Salicaceae</taxon>
        <taxon>Saliceae</taxon>
        <taxon>Populus</taxon>
    </lineage>
</organism>
<dbReference type="Pfam" id="PF22754">
    <property type="entry name" value="bHLH-TF_ACT-like_plant"/>
    <property type="match status" value="1"/>
</dbReference>
<evidence type="ECO:0000256" key="3">
    <source>
        <dbReference type="ARBA" id="ARBA00023163"/>
    </source>
</evidence>
<dbReference type="PANTHER" id="PTHR31945:SF20">
    <property type="entry name" value="TRANSCRIPTION FACTOR DYT1"/>
    <property type="match status" value="1"/>
</dbReference>
<dbReference type="GO" id="GO:0046983">
    <property type="term" value="F:protein dimerization activity"/>
    <property type="evidence" value="ECO:0007669"/>
    <property type="project" value="InterPro"/>
</dbReference>
<evidence type="ECO:0000256" key="4">
    <source>
        <dbReference type="ARBA" id="ARBA00023242"/>
    </source>
</evidence>
<evidence type="ECO:0000256" key="5">
    <source>
        <dbReference type="SAM" id="Coils"/>
    </source>
</evidence>
<dbReference type="Pfam" id="PF00010">
    <property type="entry name" value="HLH"/>
    <property type="match status" value="1"/>
</dbReference>
<dbReference type="PROSITE" id="PS50888">
    <property type="entry name" value="BHLH"/>
    <property type="match status" value="1"/>
</dbReference>
<accession>A0AAJ6T369</accession>
<dbReference type="Proteomes" id="UP000694918">
    <property type="component" value="Unplaced"/>
</dbReference>
<keyword evidence="4" id="KW-0539">Nucleus</keyword>
<dbReference type="InterPro" id="IPR036638">
    <property type="entry name" value="HLH_DNA-bd_sf"/>
</dbReference>
<keyword evidence="6" id="KW-0472">Membrane</keyword>
<keyword evidence="5" id="KW-0175">Coiled coil</keyword>
<feature type="coiled-coil region" evidence="5">
    <location>
        <begin position="68"/>
        <end position="95"/>
    </location>
</feature>
<dbReference type="GO" id="GO:0005634">
    <property type="term" value="C:nucleus"/>
    <property type="evidence" value="ECO:0007669"/>
    <property type="project" value="UniProtKB-SubCell"/>
</dbReference>
<evidence type="ECO:0000313" key="8">
    <source>
        <dbReference type="Proteomes" id="UP000694918"/>
    </source>
</evidence>
<evidence type="ECO:0000256" key="1">
    <source>
        <dbReference type="ARBA" id="ARBA00004123"/>
    </source>
</evidence>
<keyword evidence="3" id="KW-0804">Transcription</keyword>
<dbReference type="GO" id="GO:0043565">
    <property type="term" value="F:sequence-specific DNA binding"/>
    <property type="evidence" value="ECO:0007669"/>
    <property type="project" value="TreeGrafter"/>
</dbReference>
<keyword evidence="8" id="KW-1185">Reference proteome</keyword>
<reference evidence="9" key="1">
    <citation type="submission" date="2025-08" db="UniProtKB">
        <authorList>
            <consortium name="RefSeq"/>
        </authorList>
    </citation>
    <scope>IDENTIFICATION</scope>
</reference>
<proteinExistence type="predicted"/>
<evidence type="ECO:0000259" key="7">
    <source>
        <dbReference type="PROSITE" id="PS50888"/>
    </source>
</evidence>
<dbReference type="Gene3D" id="4.10.280.10">
    <property type="entry name" value="Helix-loop-helix DNA-binding domain"/>
    <property type="match status" value="1"/>
</dbReference>
<name>A0AAJ6T369_POPEU</name>
<keyword evidence="6" id="KW-1133">Transmembrane helix</keyword>
<evidence type="ECO:0000313" key="9">
    <source>
        <dbReference type="RefSeq" id="XP_011003414.1"/>
    </source>
</evidence>
<dbReference type="SUPFAM" id="SSF47459">
    <property type="entry name" value="HLH, helix-loop-helix DNA-binding domain"/>
    <property type="match status" value="1"/>
</dbReference>
<dbReference type="AlphaFoldDB" id="A0AAJ6T369"/>
<comment type="subcellular location">
    <subcellularLocation>
        <location evidence="1">Nucleus</location>
    </subcellularLocation>
</comment>
<sequence length="271" mass="30034">MNELGLADQEGSCWGRMGRKRASYDDTVGYKSKNLHAERRRREKLSNRLLTLRALVPIITNMNKGTIIEDAITYIQELKKNVESLTDMLQEMEASSSEEEFKTKVNEIDASEEMKQCGIKEDVQVTNIEGDKLWIKIILEKKRGGFARLMEKMACFGLELIDSNVTTSKGAMLVTACVEGAFGDTLTVQQTKELLTQIIKGLPQQPAAPSPAPSEGGVAIPASPWIRRIARHHSDKSEAGGDVILGGFLVAIVAVVLCYIRVTRRNQIRDA</sequence>
<dbReference type="GO" id="GO:0003700">
    <property type="term" value="F:DNA-binding transcription factor activity"/>
    <property type="evidence" value="ECO:0007669"/>
    <property type="project" value="TreeGrafter"/>
</dbReference>
<dbReference type="InterPro" id="IPR054502">
    <property type="entry name" value="bHLH-TF_ACT-like_plant"/>
</dbReference>
<feature type="domain" description="BHLH" evidence="7">
    <location>
        <begin position="29"/>
        <end position="78"/>
    </location>
</feature>
<dbReference type="RefSeq" id="XP_011003414.1">
    <property type="nucleotide sequence ID" value="XM_011005112.1"/>
</dbReference>
<dbReference type="PANTHER" id="PTHR31945">
    <property type="entry name" value="TRANSCRIPTION FACTOR SCREAM2-RELATED"/>
    <property type="match status" value="1"/>
</dbReference>
<feature type="transmembrane region" description="Helical" evidence="6">
    <location>
        <begin position="243"/>
        <end position="262"/>
    </location>
</feature>
<keyword evidence="2" id="KW-0805">Transcription regulation</keyword>
<dbReference type="InterPro" id="IPR051358">
    <property type="entry name" value="TF_AMS/ICE1/BHLH6-like"/>
</dbReference>
<evidence type="ECO:0000256" key="6">
    <source>
        <dbReference type="SAM" id="Phobius"/>
    </source>
</evidence>
<protein>
    <submittedName>
        <fullName evidence="9">Transcription factor DYSFUNCTIONAL TAPETUM 1</fullName>
    </submittedName>
</protein>
<evidence type="ECO:0000256" key="2">
    <source>
        <dbReference type="ARBA" id="ARBA00023015"/>
    </source>
</evidence>
<dbReference type="GeneID" id="105110167"/>
<gene>
    <name evidence="9" type="primary">LOC105110167</name>
</gene>
<dbReference type="InterPro" id="IPR011598">
    <property type="entry name" value="bHLH_dom"/>
</dbReference>